<sequence>MPSLVLSLAVHLTTYCLTTTALTRHLPPTSPPASNSHSNCTGWYEYDAKRHYQDILAEYSITLEQFHQWNPSITSTGKGLVLGHSYCVQGPSSTLNQSTVASSLPQASSAPRPVPIPQCTAFHSIQPGQHCWFLMQMYGTFTMQQFKSWNPDIDPTCSRLWPGDSVCVGVDGTPTPRLSNGPQPIQSGVTPNCTKFHRATWRENCLLLATRENLALSDFYKWNPAVRTPCANFFEGYHYCVSVS</sequence>
<name>A0A2C5YKZ4_9HYPO</name>
<protein>
    <recommendedName>
        <fullName evidence="5">LysM domain-containing protein</fullName>
    </recommendedName>
</protein>
<evidence type="ECO:0000256" key="2">
    <source>
        <dbReference type="ARBA" id="ARBA00023026"/>
    </source>
</evidence>
<dbReference type="PANTHER" id="PTHR34997">
    <property type="entry name" value="AM15"/>
    <property type="match status" value="1"/>
</dbReference>
<evidence type="ECO:0000256" key="4">
    <source>
        <dbReference type="SAM" id="SignalP"/>
    </source>
</evidence>
<evidence type="ECO:0000259" key="5">
    <source>
        <dbReference type="PROSITE" id="PS51782"/>
    </source>
</evidence>
<keyword evidence="2" id="KW-0843">Virulence</keyword>
<evidence type="ECO:0000313" key="6">
    <source>
        <dbReference type="EMBL" id="PHH68376.1"/>
    </source>
</evidence>
<dbReference type="InterPro" id="IPR036779">
    <property type="entry name" value="LysM_dom_sf"/>
</dbReference>
<comment type="caution">
    <text evidence="6">The sequence shown here is derived from an EMBL/GenBank/DDBJ whole genome shotgun (WGS) entry which is preliminary data.</text>
</comment>
<evidence type="ECO:0000256" key="1">
    <source>
        <dbReference type="ARBA" id="ARBA00022669"/>
    </source>
</evidence>
<keyword evidence="1" id="KW-0147">Chitin-binding</keyword>
<dbReference type="PANTHER" id="PTHR34997:SF1">
    <property type="entry name" value="PEPTIDOGLYCAN-BINDING LYSIN DOMAIN"/>
    <property type="match status" value="1"/>
</dbReference>
<evidence type="ECO:0000256" key="3">
    <source>
        <dbReference type="ARBA" id="ARBA00044955"/>
    </source>
</evidence>
<dbReference type="InterPro" id="IPR018392">
    <property type="entry name" value="LysM"/>
</dbReference>
<dbReference type="EMBL" id="NJEU01001147">
    <property type="protein sequence ID" value="PHH68376.1"/>
    <property type="molecule type" value="Genomic_DNA"/>
</dbReference>
<dbReference type="InterPro" id="IPR052210">
    <property type="entry name" value="LysM1-like"/>
</dbReference>
<organism evidence="6 7">
    <name type="scientific">Ophiocordyceps australis</name>
    <dbReference type="NCBI Taxonomy" id="1399860"/>
    <lineage>
        <taxon>Eukaryota</taxon>
        <taxon>Fungi</taxon>
        <taxon>Dikarya</taxon>
        <taxon>Ascomycota</taxon>
        <taxon>Pezizomycotina</taxon>
        <taxon>Sordariomycetes</taxon>
        <taxon>Hypocreomycetidae</taxon>
        <taxon>Hypocreales</taxon>
        <taxon>Ophiocordycipitaceae</taxon>
        <taxon>Ophiocordyceps</taxon>
    </lineage>
</organism>
<dbReference type="AlphaFoldDB" id="A0A2C5YKZ4"/>
<dbReference type="PROSITE" id="PS51782">
    <property type="entry name" value="LYSM"/>
    <property type="match status" value="1"/>
</dbReference>
<reference evidence="6 7" key="1">
    <citation type="submission" date="2017-06" db="EMBL/GenBank/DDBJ databases">
        <title>Ant-infecting Ophiocordyceps genomes reveal a high diversity of potential behavioral manipulation genes and a possible major role for enterotoxins.</title>
        <authorList>
            <person name="De Bekker C."/>
            <person name="Evans H.C."/>
            <person name="Brachmann A."/>
            <person name="Hughes D.P."/>
        </authorList>
    </citation>
    <scope>NUCLEOTIDE SEQUENCE [LARGE SCALE GENOMIC DNA]</scope>
    <source>
        <strain evidence="6 7">1348a</strain>
    </source>
</reference>
<evidence type="ECO:0000313" key="7">
    <source>
        <dbReference type="Proteomes" id="UP000224854"/>
    </source>
</evidence>
<proteinExistence type="inferred from homology"/>
<keyword evidence="7" id="KW-1185">Reference proteome</keyword>
<dbReference type="Gene3D" id="3.10.350.10">
    <property type="entry name" value="LysM domain"/>
    <property type="match status" value="3"/>
</dbReference>
<comment type="similarity">
    <text evidence="3">Belongs to the secreted LysM effector family.</text>
</comment>
<dbReference type="Proteomes" id="UP000224854">
    <property type="component" value="Unassembled WGS sequence"/>
</dbReference>
<feature type="signal peptide" evidence="4">
    <location>
        <begin position="1"/>
        <end position="18"/>
    </location>
</feature>
<accession>A0A2C5YKZ4</accession>
<gene>
    <name evidence="6" type="ORF">CDD82_603</name>
</gene>
<dbReference type="GO" id="GO:0008061">
    <property type="term" value="F:chitin binding"/>
    <property type="evidence" value="ECO:0007669"/>
    <property type="project" value="UniProtKB-KW"/>
</dbReference>
<feature type="chain" id="PRO_5012451548" description="LysM domain-containing protein" evidence="4">
    <location>
        <begin position="19"/>
        <end position="244"/>
    </location>
</feature>
<keyword evidence="4" id="KW-0732">Signal</keyword>
<dbReference type="OrthoDB" id="5985073at2759"/>
<feature type="domain" description="LysM" evidence="5">
    <location>
        <begin position="121"/>
        <end position="168"/>
    </location>
</feature>
<dbReference type="Pfam" id="PF01476">
    <property type="entry name" value="LysM"/>
    <property type="match status" value="1"/>
</dbReference>
<dbReference type="SUPFAM" id="SSF54106">
    <property type="entry name" value="LysM domain"/>
    <property type="match status" value="1"/>
</dbReference>